<gene>
    <name evidence="2" type="ORF">Moror_12078</name>
</gene>
<accession>V2W9U2</accession>
<dbReference type="HOGENOM" id="CLU_662372_0_0_1"/>
<evidence type="ECO:0000256" key="1">
    <source>
        <dbReference type="SAM" id="MobiDB-lite"/>
    </source>
</evidence>
<reference evidence="2 3" key="1">
    <citation type="journal article" date="2014" name="BMC Genomics">
        <title>Genome and secretome analysis of the hemibiotrophic fungal pathogen, Moniliophthora roreri, which causes frosty pod rot disease of cacao: mechanisms of the biotrophic and necrotrophic phases.</title>
        <authorList>
            <person name="Meinhardt L.W."/>
            <person name="Costa G.G.L."/>
            <person name="Thomazella D.P.T."/>
            <person name="Teixeira P.J.P.L."/>
            <person name="Carazzolle M.F."/>
            <person name="Schuster S.C."/>
            <person name="Carlson J.E."/>
            <person name="Guiltinan M.J."/>
            <person name="Mieczkowski P."/>
            <person name="Farmer A."/>
            <person name="Ramaraj T."/>
            <person name="Crozier J."/>
            <person name="Davis R.E."/>
            <person name="Shao J."/>
            <person name="Melnick R.L."/>
            <person name="Pereira G.A.G."/>
            <person name="Bailey B.A."/>
        </authorList>
    </citation>
    <scope>NUCLEOTIDE SEQUENCE [LARGE SCALE GENOMIC DNA]</scope>
    <source>
        <strain evidence="2 3">MCA 2997</strain>
    </source>
</reference>
<dbReference type="EMBL" id="AWSO01001511">
    <property type="protein sequence ID" value="ESK83573.1"/>
    <property type="molecule type" value="Genomic_DNA"/>
</dbReference>
<name>V2W9U2_MONRO</name>
<protein>
    <submittedName>
        <fullName evidence="2">Uncharacterized protein</fullName>
    </submittedName>
</protein>
<feature type="compositionally biased region" description="Basic and acidic residues" evidence="1">
    <location>
        <begin position="302"/>
        <end position="324"/>
    </location>
</feature>
<evidence type="ECO:0000313" key="3">
    <source>
        <dbReference type="Proteomes" id="UP000017559"/>
    </source>
</evidence>
<dbReference type="Proteomes" id="UP000017559">
    <property type="component" value="Unassembled WGS sequence"/>
</dbReference>
<proteinExistence type="predicted"/>
<dbReference type="KEGG" id="mrr:Moror_12078"/>
<comment type="caution">
    <text evidence="2">The sequence shown here is derived from an EMBL/GenBank/DDBJ whole genome shotgun (WGS) entry which is preliminary data.</text>
</comment>
<feature type="compositionally biased region" description="Basic and acidic residues" evidence="1">
    <location>
        <begin position="53"/>
        <end position="70"/>
    </location>
</feature>
<feature type="compositionally biased region" description="Basic and acidic residues" evidence="1">
    <location>
        <begin position="145"/>
        <end position="180"/>
    </location>
</feature>
<feature type="region of interest" description="Disordered" evidence="1">
    <location>
        <begin position="52"/>
        <end position="75"/>
    </location>
</feature>
<sequence length="415" mass="45464">MDMAVRTFRLIRGQFDIGGLPWKLEDDHRSPSWMVMERESCTCAAESDTAVAAKKETETESVKSPGEKSAKSLGIEGEGVKSVREEASVKSQCWPGRDSGVLLLQLVWLISVVLGSVWGHLCSVDPLSNLLLHLRRQKSVTSPKEQVEKELGKSKEDEPVPPFDEVKEEAPAKAEADDTSVKSPVPSARSLNLLSPEPASTPELSPQSPPSMSMSAIPRRTAPPRKRAKSPLSPLTEEEEKEESPKKEEEGVAALAQEASVVEDTQKANVDAPTQGITESEPLSAASPPPLARELSVSDAEMPSRKKSVSEEAPRKPSISEEKAPVPGPPARKLSIAEKDVPSRKVSVLDVLPAEVFVASLFFPCEARRRPSTSLVNQKLKIWILRYDEDALVSELLKIILLFMKQDLYCRRPCP</sequence>
<dbReference type="OrthoDB" id="10673298at2759"/>
<dbReference type="AlphaFoldDB" id="V2W9U2"/>
<keyword evidence="3" id="KW-1185">Reference proteome</keyword>
<feature type="region of interest" description="Disordered" evidence="1">
    <location>
        <begin position="139"/>
        <end position="336"/>
    </location>
</feature>
<feature type="compositionally biased region" description="Low complexity" evidence="1">
    <location>
        <begin position="210"/>
        <end position="220"/>
    </location>
</feature>
<evidence type="ECO:0000313" key="2">
    <source>
        <dbReference type="EMBL" id="ESK83573.1"/>
    </source>
</evidence>
<organism evidence="2 3">
    <name type="scientific">Moniliophthora roreri (strain MCA 2997)</name>
    <name type="common">Cocoa frosty pod rot fungus</name>
    <name type="synonym">Crinipellis roreri</name>
    <dbReference type="NCBI Taxonomy" id="1381753"/>
    <lineage>
        <taxon>Eukaryota</taxon>
        <taxon>Fungi</taxon>
        <taxon>Dikarya</taxon>
        <taxon>Basidiomycota</taxon>
        <taxon>Agaricomycotina</taxon>
        <taxon>Agaricomycetes</taxon>
        <taxon>Agaricomycetidae</taxon>
        <taxon>Agaricales</taxon>
        <taxon>Marasmiineae</taxon>
        <taxon>Marasmiaceae</taxon>
        <taxon>Moniliophthora</taxon>
    </lineage>
</organism>